<gene>
    <name evidence="3" type="ORF">HELGO_WM10628</name>
</gene>
<accession>A0A6S6SBT7</accession>
<keyword evidence="1" id="KW-0812">Transmembrane</keyword>
<keyword evidence="1" id="KW-1133">Transmembrane helix</keyword>
<organism evidence="3">
    <name type="scientific">uncultured Thiotrichaceae bacterium</name>
    <dbReference type="NCBI Taxonomy" id="298394"/>
    <lineage>
        <taxon>Bacteria</taxon>
        <taxon>Pseudomonadati</taxon>
        <taxon>Pseudomonadota</taxon>
        <taxon>Gammaproteobacteria</taxon>
        <taxon>Thiotrichales</taxon>
        <taxon>Thiotrichaceae</taxon>
        <taxon>environmental samples</taxon>
    </lineage>
</organism>
<dbReference type="InterPro" id="IPR013362">
    <property type="entry name" value="Pilus_4_PilV"/>
</dbReference>
<protein>
    <recommendedName>
        <fullName evidence="2">Type IV pilin Tt1218-like domain-containing protein</fullName>
    </recommendedName>
</protein>
<dbReference type="EMBL" id="CACVAY010000010">
    <property type="protein sequence ID" value="CAA6802089.1"/>
    <property type="molecule type" value="Genomic_DNA"/>
</dbReference>
<reference evidence="3" key="1">
    <citation type="submission" date="2020-01" db="EMBL/GenBank/DDBJ databases">
        <authorList>
            <person name="Meier V. D."/>
            <person name="Meier V D."/>
        </authorList>
    </citation>
    <scope>NUCLEOTIDE SEQUENCE</scope>
    <source>
        <strain evidence="3">HLG_WM_MAG_07</strain>
    </source>
</reference>
<evidence type="ECO:0000259" key="2">
    <source>
        <dbReference type="Pfam" id="PF22150"/>
    </source>
</evidence>
<keyword evidence="1" id="KW-0472">Membrane</keyword>
<evidence type="ECO:0000256" key="1">
    <source>
        <dbReference type="SAM" id="Phobius"/>
    </source>
</evidence>
<dbReference type="Pfam" id="PF22150">
    <property type="entry name" value="Tt1218-like"/>
    <property type="match status" value="1"/>
</dbReference>
<feature type="domain" description="Type IV pilin Tt1218-like" evidence="2">
    <location>
        <begin position="34"/>
        <end position="106"/>
    </location>
</feature>
<dbReference type="NCBIfam" id="TIGR02523">
    <property type="entry name" value="type_IV_pilV"/>
    <property type="match status" value="1"/>
</dbReference>
<sequence length="183" mass="19354">MHNNKNTNLGFNLVEVLVVSLIIAGSFIALAGSQLNNIRSTQNAFYQSQAGAISYGLLEKIRMNRGVIASYLTDSSSYTCPTSPPDPFCYVSTVVSEQCSAAELAASEIYVSICGISNSGLISEGVQQVLPNGALDVQCVASDGTYGTDCSENHVVITVRWNDQALLKSSASASRSLELFGAL</sequence>
<dbReference type="AlphaFoldDB" id="A0A6S6SBT7"/>
<name>A0A6S6SBT7_9GAMM</name>
<dbReference type="InterPro" id="IPR054402">
    <property type="entry name" value="Tt1218-like_dom"/>
</dbReference>
<proteinExistence type="predicted"/>
<evidence type="ECO:0000313" key="3">
    <source>
        <dbReference type="EMBL" id="CAA6802089.1"/>
    </source>
</evidence>
<feature type="transmembrane region" description="Helical" evidence="1">
    <location>
        <begin position="12"/>
        <end position="32"/>
    </location>
</feature>